<proteinExistence type="predicted"/>
<name>A0AAP0DLR5_9ASTR</name>
<evidence type="ECO:0000313" key="1">
    <source>
        <dbReference type="EMBL" id="KAK9075348.1"/>
    </source>
</evidence>
<protein>
    <submittedName>
        <fullName evidence="1">Uncharacterized protein</fullName>
    </submittedName>
</protein>
<reference evidence="1 2" key="1">
    <citation type="submission" date="2024-04" db="EMBL/GenBank/DDBJ databases">
        <title>The reference genome of an endangered Asteraceae, Deinandra increscens subsp. villosa, native to the Central Coast of California.</title>
        <authorList>
            <person name="Guilliams M."/>
            <person name="Hasenstab-Lehman K."/>
            <person name="Meyer R."/>
            <person name="Mcevoy S."/>
        </authorList>
    </citation>
    <scope>NUCLEOTIDE SEQUENCE [LARGE SCALE GENOMIC DNA]</scope>
    <source>
        <tissue evidence="1">Leaf</tissue>
    </source>
</reference>
<dbReference type="Proteomes" id="UP001408789">
    <property type="component" value="Unassembled WGS sequence"/>
</dbReference>
<keyword evidence="2" id="KW-1185">Reference proteome</keyword>
<accession>A0AAP0DLR5</accession>
<dbReference type="EMBL" id="JBCNJP010000007">
    <property type="protein sequence ID" value="KAK9075348.1"/>
    <property type="molecule type" value="Genomic_DNA"/>
</dbReference>
<evidence type="ECO:0000313" key="2">
    <source>
        <dbReference type="Proteomes" id="UP001408789"/>
    </source>
</evidence>
<dbReference type="AlphaFoldDB" id="A0AAP0DLR5"/>
<gene>
    <name evidence="1" type="ORF">SSX86_003671</name>
</gene>
<sequence>MPWKFAVVFSTLSGSRPRLSLRGRQACVGVVWAARDDLTGGDIPFIAVVAGLLAKIPSAKWPPSSSTPRSGLFVGRPCFRWRWVFTDHRLNSANELFKNSSHQAFHPSNILLLKLDRILNVYAVLIMIKRYDYEVVATNVVLSNNFNLQMKAHPIYATGEKAKDPLFGHAMDGSSQTRTDLFRFLIWSPRPPRPFTTPPRINPSFNPTPSTTTLHDLYTFKNSLENDGNHVWTTRATTGITWGPTVQRRESRGDQRTTTGITWIPTVRRRESRCEEDYQWIM</sequence>
<comment type="caution">
    <text evidence="1">The sequence shown here is derived from an EMBL/GenBank/DDBJ whole genome shotgun (WGS) entry which is preliminary data.</text>
</comment>
<organism evidence="1 2">
    <name type="scientific">Deinandra increscens subsp. villosa</name>
    <dbReference type="NCBI Taxonomy" id="3103831"/>
    <lineage>
        <taxon>Eukaryota</taxon>
        <taxon>Viridiplantae</taxon>
        <taxon>Streptophyta</taxon>
        <taxon>Embryophyta</taxon>
        <taxon>Tracheophyta</taxon>
        <taxon>Spermatophyta</taxon>
        <taxon>Magnoliopsida</taxon>
        <taxon>eudicotyledons</taxon>
        <taxon>Gunneridae</taxon>
        <taxon>Pentapetalae</taxon>
        <taxon>asterids</taxon>
        <taxon>campanulids</taxon>
        <taxon>Asterales</taxon>
        <taxon>Asteraceae</taxon>
        <taxon>Asteroideae</taxon>
        <taxon>Heliantheae alliance</taxon>
        <taxon>Madieae</taxon>
        <taxon>Madiinae</taxon>
        <taxon>Deinandra</taxon>
    </lineage>
</organism>